<dbReference type="STRING" id="1817772.A2527_05135"/>
<dbReference type="EMBL" id="MFNE01000032">
    <property type="protein sequence ID" value="OGG94889.1"/>
    <property type="molecule type" value="Genomic_DNA"/>
</dbReference>
<reference evidence="1 2" key="1">
    <citation type="journal article" date="2016" name="Nat. Commun.">
        <title>Thousands of microbial genomes shed light on interconnected biogeochemical processes in an aquifer system.</title>
        <authorList>
            <person name="Anantharaman K."/>
            <person name="Brown C.T."/>
            <person name="Hug L.A."/>
            <person name="Sharon I."/>
            <person name="Castelle C.J."/>
            <person name="Probst A.J."/>
            <person name="Thomas B.C."/>
            <person name="Singh A."/>
            <person name="Wilkins M.J."/>
            <person name="Karaoz U."/>
            <person name="Brodie E.L."/>
            <person name="Williams K.H."/>
            <person name="Hubbard S.S."/>
            <person name="Banfield J.F."/>
        </authorList>
    </citation>
    <scope>NUCLEOTIDE SEQUENCE [LARGE SCALE GENOMIC DNA]</scope>
</reference>
<accession>A0A1F6G9W7</accession>
<proteinExistence type="predicted"/>
<evidence type="ECO:0008006" key="3">
    <source>
        <dbReference type="Google" id="ProtNLM"/>
    </source>
</evidence>
<evidence type="ECO:0000313" key="2">
    <source>
        <dbReference type="Proteomes" id="UP000178449"/>
    </source>
</evidence>
<organism evidence="1 2">
    <name type="scientific">Candidatus Lambdaproteobacteria bacterium RIFOXYD2_FULL_50_16</name>
    <dbReference type="NCBI Taxonomy" id="1817772"/>
    <lineage>
        <taxon>Bacteria</taxon>
        <taxon>Pseudomonadati</taxon>
        <taxon>Pseudomonadota</taxon>
        <taxon>Candidatus Lambdaproteobacteria</taxon>
    </lineage>
</organism>
<dbReference type="AlphaFoldDB" id="A0A1F6G9W7"/>
<evidence type="ECO:0000313" key="1">
    <source>
        <dbReference type="EMBL" id="OGG94889.1"/>
    </source>
</evidence>
<protein>
    <recommendedName>
        <fullName evidence="3">Proline reductase</fullName>
    </recommendedName>
</protein>
<sequence>MIQSAIERAGIPTVSLSVSLELTQKMEPPRAIFLRYPFGHPLGEPFSRAQQQQIFEDGLRLFEEAKGPTLVISPYLWRRTKFSEQP</sequence>
<comment type="caution">
    <text evidence="1">The sequence shown here is derived from an EMBL/GenBank/DDBJ whole genome shotgun (WGS) entry which is preliminary data.</text>
</comment>
<gene>
    <name evidence="1" type="ORF">A2527_05135</name>
</gene>
<name>A0A1F6G9W7_9PROT</name>
<dbReference type="Proteomes" id="UP000178449">
    <property type="component" value="Unassembled WGS sequence"/>
</dbReference>